<feature type="binding site" evidence="8">
    <location>
        <position position="171"/>
    </location>
    <ligand>
        <name>phosphoenolpyruvate</name>
        <dbReference type="ChEBI" id="CHEBI:58702"/>
    </ligand>
</feature>
<dbReference type="GO" id="GO:0008652">
    <property type="term" value="P:amino acid biosynthetic process"/>
    <property type="evidence" value="ECO:0007669"/>
    <property type="project" value="UniProtKB-KW"/>
</dbReference>
<dbReference type="GO" id="GO:0003866">
    <property type="term" value="F:3-phosphoshikimate 1-carboxyvinyltransferase activity"/>
    <property type="evidence" value="ECO:0007669"/>
    <property type="project" value="UniProtKB-UniRule"/>
</dbReference>
<organism evidence="10 11">
    <name type="scientific">Rhodothermus marinus (strain ATCC 43812 / DSM 4252 / R-10)</name>
    <name type="common">Rhodothermus obamensis</name>
    <dbReference type="NCBI Taxonomy" id="518766"/>
    <lineage>
        <taxon>Bacteria</taxon>
        <taxon>Pseudomonadati</taxon>
        <taxon>Rhodothermota</taxon>
        <taxon>Rhodothermia</taxon>
        <taxon>Rhodothermales</taxon>
        <taxon>Rhodothermaceae</taxon>
        <taxon>Rhodothermus</taxon>
    </lineage>
</organism>
<keyword evidence="5 8" id="KW-0808">Transferase</keyword>
<dbReference type="FunFam" id="3.65.10.10:FF:000006">
    <property type="entry name" value="3-phosphoshikimate 1-carboxyvinyltransferase"/>
    <property type="match status" value="1"/>
</dbReference>
<dbReference type="PANTHER" id="PTHR21090:SF5">
    <property type="entry name" value="PENTAFUNCTIONAL AROM POLYPEPTIDE"/>
    <property type="match status" value="1"/>
</dbReference>
<dbReference type="PROSITE" id="PS00104">
    <property type="entry name" value="EPSP_SYNTHASE_1"/>
    <property type="match status" value="1"/>
</dbReference>
<feature type="binding site" evidence="8">
    <location>
        <position position="25"/>
    </location>
    <ligand>
        <name>3-phosphoshikimate</name>
        <dbReference type="ChEBI" id="CHEBI:145989"/>
    </ligand>
</feature>
<feature type="binding site" evidence="8">
    <location>
        <position position="169"/>
    </location>
    <ligand>
        <name>3-phosphoshikimate</name>
        <dbReference type="ChEBI" id="CHEBI:145989"/>
    </ligand>
</feature>
<keyword evidence="11" id="KW-1185">Reference proteome</keyword>
<comment type="function">
    <text evidence="8">Catalyzes the transfer of the enolpyruvyl moiety of phosphoenolpyruvate (PEP) to the 5-hydroxyl of shikimate-3-phosphate (S3P) to produce enolpyruvyl shikimate-3-phosphate and inorganic phosphate.</text>
</comment>
<comment type="subunit">
    <text evidence="8">Monomer.</text>
</comment>
<dbReference type="InterPro" id="IPR001986">
    <property type="entry name" value="Enolpyruvate_Tfrase_dom"/>
</dbReference>
<comment type="pathway">
    <text evidence="1 8">Metabolic intermediate biosynthesis; chorismate biosynthesis; chorismate from D-erythrose 4-phosphate and phosphoenolpyruvate: step 6/7.</text>
</comment>
<dbReference type="HOGENOM" id="CLU_024321_0_1_10"/>
<comment type="subcellular location">
    <subcellularLocation>
        <location evidence="8">Cytoplasm</location>
    </subcellularLocation>
</comment>
<evidence type="ECO:0000256" key="3">
    <source>
        <dbReference type="ARBA" id="ARBA00022490"/>
    </source>
</evidence>
<evidence type="ECO:0000256" key="5">
    <source>
        <dbReference type="ARBA" id="ARBA00022679"/>
    </source>
</evidence>
<protein>
    <recommendedName>
        <fullName evidence="8">3-phosphoshikimate 1-carboxyvinyltransferase</fullName>
        <ecNumber evidence="8">2.5.1.19</ecNumber>
    </recommendedName>
    <alternativeName>
        <fullName evidence="8">5-enolpyruvylshikimate-3-phosphate synthase</fullName>
        <shortName evidence="8">EPSP synthase</shortName>
        <shortName evidence="8">EPSPS</shortName>
    </alternativeName>
</protein>
<dbReference type="NCBIfam" id="TIGR01356">
    <property type="entry name" value="aroA"/>
    <property type="match status" value="1"/>
</dbReference>
<dbReference type="Gene3D" id="3.65.10.10">
    <property type="entry name" value="Enolpyruvate transferase domain"/>
    <property type="match status" value="2"/>
</dbReference>
<dbReference type="CDD" id="cd01556">
    <property type="entry name" value="EPSP_synthase"/>
    <property type="match status" value="1"/>
</dbReference>
<dbReference type="GO" id="GO:0009073">
    <property type="term" value="P:aromatic amino acid family biosynthetic process"/>
    <property type="evidence" value="ECO:0007669"/>
    <property type="project" value="UniProtKB-KW"/>
</dbReference>
<dbReference type="EC" id="2.5.1.19" evidence="8"/>
<dbReference type="AlphaFoldDB" id="D0MFC3"/>
<feature type="binding site" evidence="8">
    <location>
        <position position="24"/>
    </location>
    <ligand>
        <name>3-phosphoshikimate</name>
        <dbReference type="ChEBI" id="CHEBI:145989"/>
    </ligand>
</feature>
<feature type="domain" description="Enolpyruvate transferase" evidence="9">
    <location>
        <begin position="11"/>
        <end position="424"/>
    </location>
</feature>
<dbReference type="PIRSF" id="PIRSF000505">
    <property type="entry name" value="EPSPS"/>
    <property type="match status" value="1"/>
</dbReference>
<feature type="binding site" evidence="8">
    <location>
        <position position="171"/>
    </location>
    <ligand>
        <name>3-phosphoshikimate</name>
        <dbReference type="ChEBI" id="CHEBI:145989"/>
    </ligand>
</feature>
<keyword evidence="3 8" id="KW-0963">Cytoplasm</keyword>
<dbReference type="HAMAP" id="MF_00210">
    <property type="entry name" value="EPSP_synth"/>
    <property type="match status" value="1"/>
</dbReference>
<name>D0MFC3_RHOM4</name>
<dbReference type="InterPro" id="IPR036968">
    <property type="entry name" value="Enolpyruvate_Tfrase_sf"/>
</dbReference>
<feature type="binding site" evidence="8">
    <location>
        <position position="29"/>
    </location>
    <ligand>
        <name>3-phosphoshikimate</name>
        <dbReference type="ChEBI" id="CHEBI:145989"/>
    </ligand>
</feature>
<dbReference type="UniPathway" id="UPA00053">
    <property type="reaction ID" value="UER00089"/>
</dbReference>
<comment type="caution">
    <text evidence="8">Lacks conserved residue(s) required for the propagation of feature annotation.</text>
</comment>
<feature type="binding site" evidence="8">
    <location>
        <position position="316"/>
    </location>
    <ligand>
        <name>3-phosphoshikimate</name>
        <dbReference type="ChEBI" id="CHEBI:145989"/>
    </ligand>
</feature>
<evidence type="ECO:0000256" key="4">
    <source>
        <dbReference type="ARBA" id="ARBA00022605"/>
    </source>
</evidence>
<feature type="binding site" evidence="8">
    <location>
        <position position="389"/>
    </location>
    <ligand>
        <name>phosphoenolpyruvate</name>
        <dbReference type="ChEBI" id="CHEBI:58702"/>
    </ligand>
</feature>
<dbReference type="InterPro" id="IPR023193">
    <property type="entry name" value="EPSP_synthase_CS"/>
</dbReference>
<evidence type="ECO:0000256" key="7">
    <source>
        <dbReference type="ARBA" id="ARBA00044633"/>
    </source>
</evidence>
<evidence type="ECO:0000256" key="2">
    <source>
        <dbReference type="ARBA" id="ARBA00009948"/>
    </source>
</evidence>
<evidence type="ECO:0000256" key="1">
    <source>
        <dbReference type="ARBA" id="ARBA00004811"/>
    </source>
</evidence>
<dbReference type="PROSITE" id="PS00885">
    <property type="entry name" value="EPSP_SYNTHASE_2"/>
    <property type="match status" value="1"/>
</dbReference>
<evidence type="ECO:0000313" key="10">
    <source>
        <dbReference type="EMBL" id="ACY49379.1"/>
    </source>
</evidence>
<feature type="binding site" evidence="8">
    <location>
        <position position="347"/>
    </location>
    <ligand>
        <name>phosphoenolpyruvate</name>
        <dbReference type="ChEBI" id="CHEBI:58702"/>
    </ligand>
</feature>
<evidence type="ECO:0000313" key="11">
    <source>
        <dbReference type="Proteomes" id="UP000002221"/>
    </source>
</evidence>
<proteinExistence type="inferred from homology"/>
<keyword evidence="6 8" id="KW-0057">Aromatic amino acid biosynthesis</keyword>
<dbReference type="PANTHER" id="PTHR21090">
    <property type="entry name" value="AROM/DEHYDROQUINATE SYNTHASE"/>
    <property type="match status" value="1"/>
</dbReference>
<dbReference type="Proteomes" id="UP000002221">
    <property type="component" value="Chromosome"/>
</dbReference>
<dbReference type="GO" id="GO:0009423">
    <property type="term" value="P:chorismate biosynthetic process"/>
    <property type="evidence" value="ECO:0007669"/>
    <property type="project" value="UniProtKB-UniRule"/>
</dbReference>
<feature type="binding site" evidence="8">
    <location>
        <position position="125"/>
    </location>
    <ligand>
        <name>phosphoenolpyruvate</name>
        <dbReference type="ChEBI" id="CHEBI:58702"/>
    </ligand>
</feature>
<dbReference type="STRING" id="518766.Rmar_2502"/>
<dbReference type="KEGG" id="rmr:Rmar_2502"/>
<gene>
    <name evidence="8" type="primary">aroA</name>
    <name evidence="10" type="ordered locus">Rmar_2502</name>
</gene>
<keyword evidence="4 8" id="KW-0028">Amino-acid biosynthesis</keyword>
<comment type="catalytic activity">
    <reaction evidence="7">
        <text>3-phosphoshikimate + phosphoenolpyruvate = 5-O-(1-carboxyvinyl)-3-phosphoshikimate + phosphate</text>
        <dbReference type="Rhea" id="RHEA:21256"/>
        <dbReference type="ChEBI" id="CHEBI:43474"/>
        <dbReference type="ChEBI" id="CHEBI:57701"/>
        <dbReference type="ChEBI" id="CHEBI:58702"/>
        <dbReference type="ChEBI" id="CHEBI:145989"/>
        <dbReference type="EC" id="2.5.1.19"/>
    </reaction>
    <physiologicalReaction direction="left-to-right" evidence="7">
        <dbReference type="Rhea" id="RHEA:21257"/>
    </physiologicalReaction>
</comment>
<accession>D0MFC3</accession>
<dbReference type="SUPFAM" id="SSF55205">
    <property type="entry name" value="EPT/RTPC-like"/>
    <property type="match status" value="1"/>
</dbReference>
<dbReference type="InterPro" id="IPR013792">
    <property type="entry name" value="RNA3'P_cycl/enolpyr_Trfase_a/b"/>
</dbReference>
<dbReference type="EMBL" id="CP001807">
    <property type="protein sequence ID" value="ACY49379.1"/>
    <property type="molecule type" value="Genomic_DNA"/>
</dbReference>
<evidence type="ECO:0000256" key="8">
    <source>
        <dbReference type="HAMAP-Rule" id="MF_00210"/>
    </source>
</evidence>
<feature type="binding site" evidence="8">
    <location>
        <position position="24"/>
    </location>
    <ligand>
        <name>phosphoenolpyruvate</name>
        <dbReference type="ChEBI" id="CHEBI:58702"/>
    </ligand>
</feature>
<evidence type="ECO:0000259" key="9">
    <source>
        <dbReference type="Pfam" id="PF00275"/>
    </source>
</evidence>
<evidence type="ECO:0000256" key="6">
    <source>
        <dbReference type="ARBA" id="ARBA00023141"/>
    </source>
</evidence>
<dbReference type="InterPro" id="IPR006264">
    <property type="entry name" value="EPSP_synthase"/>
</dbReference>
<dbReference type="GO" id="GO:0005737">
    <property type="term" value="C:cytoplasm"/>
    <property type="evidence" value="ECO:0007669"/>
    <property type="project" value="UniProtKB-SubCell"/>
</dbReference>
<dbReference type="eggNOG" id="COG0128">
    <property type="taxonomic scope" value="Bacteria"/>
</dbReference>
<feature type="binding site" evidence="8">
    <location>
        <position position="343"/>
    </location>
    <ligand>
        <name>3-phosphoshikimate</name>
        <dbReference type="ChEBI" id="CHEBI:145989"/>
    </ligand>
</feature>
<feature type="active site" description="Proton acceptor" evidence="8">
    <location>
        <position position="316"/>
    </location>
</feature>
<sequence length="434" mass="46227">MLSMTRRVSQARSLLGVVELPPDKSIAHRAALLAALADGTSRLVNYSPAADPQSTLSCLRQLGVPIYEDEHGILVVEGRGLEGLQAPDRPLDCGNSGTTMRLLAGILAGQPFDSVLVGDASLSRRPMERIATPLRQMGAELTLTDGHAPIHIRGGRTLRGITYRLPVPSAQVKSCVLLAGLFAEGETTVIEPIPSRDHTERMLGLSVVELNGERYLTVRGGMRIPARTWTIPRDFSAAAFFLVAGTIVPDSEIRLPGVGLNPSRSALLDVLRAMGADITVENERSYGGEPIADLVVRSSTLHGVQVGGAIIPNLIDEIPVLTVAAACATGRTEIRDAAELRVKETDRIAAMAENLQALGARVEVFDDGLAIEGGHRLRGTTVRSFDDHRIAMAMGVAGLVAEGETIIEGAECARISFPGFWEVLDRLAGRPVAV</sequence>
<feature type="binding site" evidence="8">
    <location>
        <position position="97"/>
    </location>
    <ligand>
        <name>phosphoenolpyruvate</name>
        <dbReference type="ChEBI" id="CHEBI:58702"/>
    </ligand>
</feature>
<comment type="similarity">
    <text evidence="2 8">Belongs to the EPSP synthase family.</text>
</comment>
<dbReference type="Pfam" id="PF00275">
    <property type="entry name" value="EPSP_synthase"/>
    <property type="match status" value="1"/>
</dbReference>
<reference evidence="10 11" key="1">
    <citation type="journal article" date="2009" name="Stand. Genomic Sci.">
        <title>Complete genome sequence of Rhodothermus marinus type strain (R-10).</title>
        <authorList>
            <person name="Nolan M."/>
            <person name="Tindall B.J."/>
            <person name="Pomrenke H."/>
            <person name="Lapidus A."/>
            <person name="Copeland A."/>
            <person name="Glavina Del Rio T."/>
            <person name="Lucas S."/>
            <person name="Chen F."/>
            <person name="Tice H."/>
            <person name="Cheng J.F."/>
            <person name="Saunders E."/>
            <person name="Han C."/>
            <person name="Bruce D."/>
            <person name="Goodwin L."/>
            <person name="Chain P."/>
            <person name="Pitluck S."/>
            <person name="Ovchinikova G."/>
            <person name="Pati A."/>
            <person name="Ivanova N."/>
            <person name="Mavromatis K."/>
            <person name="Chen A."/>
            <person name="Palaniappan K."/>
            <person name="Land M."/>
            <person name="Hauser L."/>
            <person name="Chang Y.J."/>
            <person name="Jeffries C.D."/>
            <person name="Brettin T."/>
            <person name="Goker M."/>
            <person name="Bristow J."/>
            <person name="Eisen J.A."/>
            <person name="Markowitz V."/>
            <person name="Hugenholtz P."/>
            <person name="Kyrpides N.C."/>
            <person name="Klenk H.P."/>
            <person name="Detter J.C."/>
        </authorList>
    </citation>
    <scope>NUCLEOTIDE SEQUENCE [LARGE SCALE GENOMIC DNA]</scope>
    <source>
        <strain evidence="11">ATCC 43812 / DSM 4252 / R-10</strain>
    </source>
</reference>